<proteinExistence type="predicted"/>
<dbReference type="Proteomes" id="UP000050761">
    <property type="component" value="Unassembled WGS sequence"/>
</dbReference>
<protein>
    <submittedName>
        <fullName evidence="4">Oxidoreductase</fullName>
    </submittedName>
</protein>
<gene>
    <name evidence="2" type="ORF">HPBE_LOCUS7291</name>
</gene>
<reference evidence="2 3" key="1">
    <citation type="submission" date="2018-11" db="EMBL/GenBank/DDBJ databases">
        <authorList>
            <consortium name="Pathogen Informatics"/>
        </authorList>
    </citation>
    <scope>NUCLEOTIDE SEQUENCE [LARGE SCALE GENOMIC DNA]</scope>
</reference>
<sequence length="87" mass="9736">MLGATRFPQEGEDSGVRSYATFEDRPTRWQDFFMKALNERYYADRAAPARSANPLEQSGTRHRRMGTAGDGSSNVNQMAYRGQAAIS</sequence>
<name>A0A183FJR5_HELPZ</name>
<dbReference type="EMBL" id="UZAH01025850">
    <property type="protein sequence ID" value="VDO71622.1"/>
    <property type="molecule type" value="Genomic_DNA"/>
</dbReference>
<feature type="region of interest" description="Disordered" evidence="1">
    <location>
        <begin position="48"/>
        <end position="87"/>
    </location>
</feature>
<organism evidence="3 4">
    <name type="scientific">Heligmosomoides polygyrus</name>
    <name type="common">Parasitic roundworm</name>
    <dbReference type="NCBI Taxonomy" id="6339"/>
    <lineage>
        <taxon>Eukaryota</taxon>
        <taxon>Metazoa</taxon>
        <taxon>Ecdysozoa</taxon>
        <taxon>Nematoda</taxon>
        <taxon>Chromadorea</taxon>
        <taxon>Rhabditida</taxon>
        <taxon>Rhabditina</taxon>
        <taxon>Rhabditomorpha</taxon>
        <taxon>Strongyloidea</taxon>
        <taxon>Heligmosomidae</taxon>
        <taxon>Heligmosomoides</taxon>
    </lineage>
</organism>
<accession>A0A3P8BI32</accession>
<reference evidence="4" key="2">
    <citation type="submission" date="2019-09" db="UniProtKB">
        <authorList>
            <consortium name="WormBaseParasite"/>
        </authorList>
    </citation>
    <scope>IDENTIFICATION</scope>
</reference>
<dbReference type="AlphaFoldDB" id="A0A183FJR5"/>
<evidence type="ECO:0000313" key="2">
    <source>
        <dbReference type="EMBL" id="VDO71622.1"/>
    </source>
</evidence>
<dbReference type="WBParaSite" id="HPBE_0000729001-mRNA-1">
    <property type="protein sequence ID" value="HPBE_0000729001-mRNA-1"/>
    <property type="gene ID" value="HPBE_0000729001"/>
</dbReference>
<feature type="region of interest" description="Disordered" evidence="1">
    <location>
        <begin position="1"/>
        <end position="21"/>
    </location>
</feature>
<accession>A0A183FJR5</accession>
<evidence type="ECO:0000313" key="4">
    <source>
        <dbReference type="WBParaSite" id="HPBE_0000729001-mRNA-1"/>
    </source>
</evidence>
<keyword evidence="3" id="KW-1185">Reference proteome</keyword>
<evidence type="ECO:0000256" key="1">
    <source>
        <dbReference type="SAM" id="MobiDB-lite"/>
    </source>
</evidence>
<evidence type="ECO:0000313" key="3">
    <source>
        <dbReference type="Proteomes" id="UP000050761"/>
    </source>
</evidence>